<evidence type="ECO:0000313" key="3">
    <source>
        <dbReference type="Proteomes" id="UP000426265"/>
    </source>
</evidence>
<evidence type="ECO:0000313" key="2">
    <source>
        <dbReference type="EMBL" id="VYS61429.1"/>
    </source>
</evidence>
<keyword evidence="1" id="KW-0812">Transmembrane</keyword>
<gene>
    <name evidence="2" type="ORF">AN1_LOCUS16861</name>
</gene>
<accession>A0A654FKR5</accession>
<dbReference type="AlphaFoldDB" id="A0A654FKR5"/>
<feature type="transmembrane region" description="Helical" evidence="1">
    <location>
        <begin position="20"/>
        <end position="46"/>
    </location>
</feature>
<dbReference type="EMBL" id="CACRSJ010000109">
    <property type="protein sequence ID" value="VYS61429.1"/>
    <property type="molecule type" value="Genomic_DNA"/>
</dbReference>
<protein>
    <recommendedName>
        <fullName evidence="4">Transmembrane protein</fullName>
    </recommendedName>
</protein>
<sequence length="205" mass="20826">MEDESSEREVLNPWTLLFMNIIIIGSVFFSNVPLFFGTSFLAGILFMRLASGSIWGNDGLGDGVVWESGEENGGAGAVIVAGEGIGDFRDDSDICAVGDGGGIDFGGEIGGDWDLVSFSSMDLDGKGGGDDACDISGDRSRVSSMDLDGKSGGFGWDSNSSVAFNIIDGEDGGVLASCGGGIGSSFDFGDNGDKGKDFGSGGDCG</sequence>
<keyword evidence="1" id="KW-0472">Membrane</keyword>
<dbReference type="Proteomes" id="UP000426265">
    <property type="component" value="Unassembled WGS sequence"/>
</dbReference>
<proteinExistence type="predicted"/>
<evidence type="ECO:0000256" key="1">
    <source>
        <dbReference type="SAM" id="Phobius"/>
    </source>
</evidence>
<organism evidence="2 3">
    <name type="scientific">Arabidopsis thaliana</name>
    <name type="common">Mouse-ear cress</name>
    <dbReference type="NCBI Taxonomy" id="3702"/>
    <lineage>
        <taxon>Eukaryota</taxon>
        <taxon>Viridiplantae</taxon>
        <taxon>Streptophyta</taxon>
        <taxon>Embryophyta</taxon>
        <taxon>Tracheophyta</taxon>
        <taxon>Spermatophyta</taxon>
        <taxon>Magnoliopsida</taxon>
        <taxon>eudicotyledons</taxon>
        <taxon>Gunneridae</taxon>
        <taxon>Pentapetalae</taxon>
        <taxon>rosids</taxon>
        <taxon>malvids</taxon>
        <taxon>Brassicales</taxon>
        <taxon>Brassicaceae</taxon>
        <taxon>Camelineae</taxon>
        <taxon>Arabidopsis</taxon>
    </lineage>
</organism>
<name>A0A654FKR5_ARATH</name>
<keyword evidence="1" id="KW-1133">Transmembrane helix</keyword>
<reference evidence="2 3" key="1">
    <citation type="submission" date="2019-11" db="EMBL/GenBank/DDBJ databases">
        <authorList>
            <person name="Jiao W.-B."/>
            <person name="Schneeberger K."/>
        </authorList>
    </citation>
    <scope>NUCLEOTIDE SEQUENCE [LARGE SCALE GENOMIC DNA]</scope>
    <source>
        <strain evidence="3">cv. An-1</strain>
    </source>
</reference>
<evidence type="ECO:0008006" key="4">
    <source>
        <dbReference type="Google" id="ProtNLM"/>
    </source>
</evidence>